<accession>A0A1G4XDC5</accession>
<keyword evidence="2" id="KW-0012">Acyltransferase</keyword>
<proteinExistence type="predicted"/>
<organism evidence="4 5">
    <name type="scientific">Kosakonia sacchari</name>
    <dbReference type="NCBI Taxonomy" id="1158459"/>
    <lineage>
        <taxon>Bacteria</taxon>
        <taxon>Pseudomonadati</taxon>
        <taxon>Pseudomonadota</taxon>
        <taxon>Gammaproteobacteria</taxon>
        <taxon>Enterobacterales</taxon>
        <taxon>Enterobacteriaceae</taxon>
        <taxon>Kosakonia</taxon>
    </lineage>
</organism>
<dbReference type="GO" id="GO:0005840">
    <property type="term" value="C:ribosome"/>
    <property type="evidence" value="ECO:0007669"/>
    <property type="project" value="UniProtKB-KW"/>
</dbReference>
<dbReference type="PANTHER" id="PTHR10545:SF42">
    <property type="entry name" value="ACETYLTRANSFERASE"/>
    <property type="match status" value="1"/>
</dbReference>
<dbReference type="InterPro" id="IPR000182">
    <property type="entry name" value="GNAT_dom"/>
</dbReference>
<gene>
    <name evidence="4" type="ORF">SAMN02927897_00496</name>
</gene>
<keyword evidence="4" id="KW-0687">Ribonucleoprotein</keyword>
<protein>
    <submittedName>
        <fullName evidence="4">Ribosomal protein S18 acetylase RimI</fullName>
    </submittedName>
</protein>
<dbReference type="InterPro" id="IPR051016">
    <property type="entry name" value="Diverse_Substrate_AcTransf"/>
</dbReference>
<dbReference type="SUPFAM" id="SSF55729">
    <property type="entry name" value="Acyl-CoA N-acyltransferases (Nat)"/>
    <property type="match status" value="1"/>
</dbReference>
<evidence type="ECO:0000256" key="2">
    <source>
        <dbReference type="ARBA" id="ARBA00023315"/>
    </source>
</evidence>
<dbReference type="PROSITE" id="PS51186">
    <property type="entry name" value="GNAT"/>
    <property type="match status" value="1"/>
</dbReference>
<keyword evidence="4" id="KW-0689">Ribosomal protein</keyword>
<dbReference type="RefSeq" id="WP_017456346.1">
    <property type="nucleotide sequence ID" value="NZ_FMUI01000002.1"/>
</dbReference>
<sequence>MSFKVREANAEDYDVWLRLWNGYLQFSGSTLSDAVTLSTWRRVLSPDSDVICLLAEAEQGVVGFAMCVLHEGTWVTEPHCYLEDLFVDEHMRGLGAGKALIEAICDEARTKSWSKVYWVTRDSNPARALYDKLAVLDNFVRYTVKI</sequence>
<evidence type="ECO:0000313" key="4">
    <source>
        <dbReference type="EMBL" id="SCX39212.1"/>
    </source>
</evidence>
<evidence type="ECO:0000259" key="3">
    <source>
        <dbReference type="PROSITE" id="PS51186"/>
    </source>
</evidence>
<evidence type="ECO:0000256" key="1">
    <source>
        <dbReference type="ARBA" id="ARBA00022679"/>
    </source>
</evidence>
<name>A0A1G4XDC5_9ENTR</name>
<reference evidence="4 5" key="1">
    <citation type="submission" date="2016-10" db="EMBL/GenBank/DDBJ databases">
        <authorList>
            <person name="Varghese N."/>
            <person name="Submissions S."/>
        </authorList>
    </citation>
    <scope>NUCLEOTIDE SEQUENCE [LARGE SCALE GENOMIC DNA]</scope>
    <source>
        <strain evidence="4 5">CGMCC 1.12102</strain>
    </source>
</reference>
<comment type="caution">
    <text evidence="4">The sequence shown here is derived from an EMBL/GenBank/DDBJ whole genome shotgun (WGS) entry which is preliminary data.</text>
</comment>
<dbReference type="Proteomes" id="UP000183569">
    <property type="component" value="Unassembled WGS sequence"/>
</dbReference>
<evidence type="ECO:0000313" key="5">
    <source>
        <dbReference type="Proteomes" id="UP000183569"/>
    </source>
</evidence>
<dbReference type="AlphaFoldDB" id="A0A1G4XDC5"/>
<dbReference type="EMBL" id="FMUI01000002">
    <property type="protein sequence ID" value="SCX39212.1"/>
    <property type="molecule type" value="Genomic_DNA"/>
</dbReference>
<feature type="domain" description="N-acetyltransferase" evidence="3">
    <location>
        <begin position="3"/>
        <end position="146"/>
    </location>
</feature>
<keyword evidence="1" id="KW-0808">Transferase</keyword>
<dbReference type="PANTHER" id="PTHR10545">
    <property type="entry name" value="DIAMINE N-ACETYLTRANSFERASE"/>
    <property type="match status" value="1"/>
</dbReference>
<dbReference type="GeneID" id="23844218"/>
<dbReference type="CDD" id="cd04301">
    <property type="entry name" value="NAT_SF"/>
    <property type="match status" value="1"/>
</dbReference>
<dbReference type="InterPro" id="IPR016181">
    <property type="entry name" value="Acyl_CoA_acyltransferase"/>
</dbReference>
<dbReference type="Gene3D" id="3.40.630.30">
    <property type="match status" value="1"/>
</dbReference>
<dbReference type="Pfam" id="PF00583">
    <property type="entry name" value="Acetyltransf_1"/>
    <property type="match status" value="1"/>
</dbReference>
<dbReference type="GO" id="GO:0008080">
    <property type="term" value="F:N-acetyltransferase activity"/>
    <property type="evidence" value="ECO:0007669"/>
    <property type="project" value="TreeGrafter"/>
</dbReference>